<accession>A0A0G1T018</accession>
<organism evidence="1 2">
    <name type="scientific">Candidatus Nomurabacteria bacterium GW2011_GWB1_47_6</name>
    <dbReference type="NCBI Taxonomy" id="1618749"/>
    <lineage>
        <taxon>Bacteria</taxon>
        <taxon>Candidatus Nomuraibacteriota</taxon>
    </lineage>
</organism>
<evidence type="ECO:0000313" key="2">
    <source>
        <dbReference type="Proteomes" id="UP000034879"/>
    </source>
</evidence>
<proteinExistence type="predicted"/>
<protein>
    <submittedName>
        <fullName evidence="1">Uncharacterized protein</fullName>
    </submittedName>
</protein>
<dbReference type="AlphaFoldDB" id="A0A0G1T018"/>
<comment type="caution">
    <text evidence="1">The sequence shown here is derived from an EMBL/GenBank/DDBJ whole genome shotgun (WGS) entry which is preliminary data.</text>
</comment>
<name>A0A0G1T018_9BACT</name>
<dbReference type="Proteomes" id="UP000034879">
    <property type="component" value="Unassembled WGS sequence"/>
</dbReference>
<gene>
    <name evidence="1" type="ORF">UY01_C0022G0006</name>
</gene>
<reference evidence="1 2" key="1">
    <citation type="journal article" date="2015" name="Nature">
        <title>rRNA introns, odd ribosomes, and small enigmatic genomes across a large radiation of phyla.</title>
        <authorList>
            <person name="Brown C.T."/>
            <person name="Hug L.A."/>
            <person name="Thomas B.C."/>
            <person name="Sharon I."/>
            <person name="Castelle C.J."/>
            <person name="Singh A."/>
            <person name="Wilkins M.J."/>
            <person name="Williams K.H."/>
            <person name="Banfield J.F."/>
        </authorList>
    </citation>
    <scope>NUCLEOTIDE SEQUENCE [LARGE SCALE GENOMIC DNA]</scope>
</reference>
<evidence type="ECO:0000313" key="1">
    <source>
        <dbReference type="EMBL" id="KKU75146.1"/>
    </source>
</evidence>
<dbReference type="EMBL" id="LCOJ01000022">
    <property type="protein sequence ID" value="KKU75146.1"/>
    <property type="molecule type" value="Genomic_DNA"/>
</dbReference>
<sequence>MHIEIIDASDMAVVTICPPGLRLKPIQDDGLIVSFRACFNFEAMLLRFLPIEIRDLARPLVRSRCSWEIVYEILNEGRWGSNWVAYQVRSPTQDLGHCHEMAAEIVSIVGKVYTTYAKPITAK</sequence>